<evidence type="ECO:0000256" key="1">
    <source>
        <dbReference type="SAM" id="Phobius"/>
    </source>
</evidence>
<keyword evidence="1" id="KW-0472">Membrane</keyword>
<dbReference type="EMBL" id="JAOTPV010000034">
    <property type="protein sequence ID" value="KAJ4468716.1"/>
    <property type="molecule type" value="Genomic_DNA"/>
</dbReference>
<evidence type="ECO:0000313" key="3">
    <source>
        <dbReference type="Proteomes" id="UP001150266"/>
    </source>
</evidence>
<comment type="caution">
    <text evidence="2">The sequence shown here is derived from an EMBL/GenBank/DDBJ whole genome shotgun (WGS) entry which is preliminary data.</text>
</comment>
<keyword evidence="3" id="KW-1185">Reference proteome</keyword>
<accession>A0A9W8ZWF7</accession>
<gene>
    <name evidence="2" type="ORF">J3R30DRAFT_1597209</name>
</gene>
<dbReference type="Proteomes" id="UP001150266">
    <property type="component" value="Unassembled WGS sequence"/>
</dbReference>
<evidence type="ECO:0000313" key="2">
    <source>
        <dbReference type="EMBL" id="KAJ4468716.1"/>
    </source>
</evidence>
<sequence length="121" mass="14290">MDVHSDMYQSHSFISVLSHSFPFSISFPLLYRRSFDTHSYPVTLSAHPCIIFLCYSLYSTSTSRLDVVLLWFTFLFHCSGHIPTIFFTYISSISDIRYILVYRYHLIICPRRDRGSKFLLK</sequence>
<organism evidence="2 3">
    <name type="scientific">Lentinula aciculospora</name>
    <dbReference type="NCBI Taxonomy" id="153920"/>
    <lineage>
        <taxon>Eukaryota</taxon>
        <taxon>Fungi</taxon>
        <taxon>Dikarya</taxon>
        <taxon>Basidiomycota</taxon>
        <taxon>Agaricomycotina</taxon>
        <taxon>Agaricomycetes</taxon>
        <taxon>Agaricomycetidae</taxon>
        <taxon>Agaricales</taxon>
        <taxon>Marasmiineae</taxon>
        <taxon>Omphalotaceae</taxon>
        <taxon>Lentinula</taxon>
    </lineage>
</organism>
<keyword evidence="1" id="KW-0812">Transmembrane</keyword>
<proteinExistence type="predicted"/>
<feature type="transmembrane region" description="Helical" evidence="1">
    <location>
        <begin position="38"/>
        <end position="58"/>
    </location>
</feature>
<protein>
    <submittedName>
        <fullName evidence="2">Uncharacterized protein</fullName>
    </submittedName>
</protein>
<keyword evidence="1" id="KW-1133">Transmembrane helix</keyword>
<name>A0A9W8ZWF7_9AGAR</name>
<reference evidence="2" key="1">
    <citation type="submission" date="2022-08" db="EMBL/GenBank/DDBJ databases">
        <title>A Global Phylogenomic Analysis of the Shiitake Genus Lentinula.</title>
        <authorList>
            <consortium name="DOE Joint Genome Institute"/>
            <person name="Sierra-Patev S."/>
            <person name="Min B."/>
            <person name="Naranjo-Ortiz M."/>
            <person name="Looney B."/>
            <person name="Konkel Z."/>
            <person name="Slot J.C."/>
            <person name="Sakamoto Y."/>
            <person name="Steenwyk J.L."/>
            <person name="Rokas A."/>
            <person name="Carro J."/>
            <person name="Camarero S."/>
            <person name="Ferreira P."/>
            <person name="Molpeceres G."/>
            <person name="Ruiz-Duenas F.J."/>
            <person name="Serrano A."/>
            <person name="Henrissat B."/>
            <person name="Drula E."/>
            <person name="Hughes K.W."/>
            <person name="Mata J.L."/>
            <person name="Ishikawa N.K."/>
            <person name="Vargas-Isla R."/>
            <person name="Ushijima S."/>
            <person name="Smith C.A."/>
            <person name="Ahrendt S."/>
            <person name="Andreopoulos W."/>
            <person name="He G."/>
            <person name="Labutti K."/>
            <person name="Lipzen A."/>
            <person name="Ng V."/>
            <person name="Riley R."/>
            <person name="Sandor L."/>
            <person name="Barry K."/>
            <person name="Martinez A.T."/>
            <person name="Xiao Y."/>
            <person name="Gibbons J.G."/>
            <person name="Terashima K."/>
            <person name="Grigoriev I.V."/>
            <person name="Hibbett D.S."/>
        </authorList>
    </citation>
    <scope>NUCLEOTIDE SEQUENCE</scope>
    <source>
        <strain evidence="2">JLM2183</strain>
    </source>
</reference>
<feature type="transmembrane region" description="Helical" evidence="1">
    <location>
        <begin position="70"/>
        <end position="90"/>
    </location>
</feature>
<dbReference type="AlphaFoldDB" id="A0A9W8ZWF7"/>